<gene>
    <name evidence="2" type="ORF">LG35_01305</name>
</gene>
<dbReference type="EMBL" id="JRGF01000001">
    <property type="protein sequence ID" value="KHE43108.1"/>
    <property type="molecule type" value="Genomic_DNA"/>
</dbReference>
<evidence type="ECO:0000259" key="1">
    <source>
        <dbReference type="Pfam" id="PF14491"/>
    </source>
</evidence>
<protein>
    <recommendedName>
        <fullName evidence="1">DUF4435 domain-containing protein</fullName>
    </recommendedName>
</protein>
<keyword evidence="3" id="KW-1185">Reference proteome</keyword>
<dbReference type="InterPro" id="IPR029492">
    <property type="entry name" value="DUF4435"/>
</dbReference>
<dbReference type="Pfam" id="PF14491">
    <property type="entry name" value="DUF4435"/>
    <property type="match status" value="1"/>
</dbReference>
<evidence type="ECO:0000313" key="2">
    <source>
        <dbReference type="EMBL" id="KHE43108.1"/>
    </source>
</evidence>
<proteinExistence type="predicted"/>
<sequence>MGKRKREQRRRDYDIRQAQHEQVIERIPLERGCKLIMVYVEGYEDVAFWRSVFDDYESDEFMFEISVPLRNDLAKGKKVVLHLAEDPEVRDTLFCIDSDFDYLFADQTPVSREINRTPHIFHTYAYATENYLCYAPSLHNICVKATKNDTNIFDFEKFFADYSRTIYPLFLWYAYSAQIATPNIFPLIEFKSSVKLNYLEVEGNGAETLAWLERQVQRRLRSLRGQHPDIERQFPTFIEMLGKRGVTPENTYLFMQGHTLMDNVVMPVLEAVCDKLRYMSISRINGSDRRGVSLVNEQSNYNNALQDVRSALSFNENYKECFLYKKLKHDIERYLDALRRAQPDYNCRKG</sequence>
<feature type="domain" description="DUF4435" evidence="1">
    <location>
        <begin position="36"/>
        <end position="276"/>
    </location>
</feature>
<accession>A0ABR4YML4</accession>
<name>A0ABR4YML4_9BACT</name>
<comment type="caution">
    <text evidence="2">The sequence shown here is derived from an EMBL/GenBank/DDBJ whole genome shotgun (WGS) entry which is preliminary data.</text>
</comment>
<reference evidence="2 3" key="1">
    <citation type="submission" date="2014-09" db="EMBL/GenBank/DDBJ databases">
        <title>Alistipes sp. 627, sp. nov., a novel member of the family Rikenellaceae isolated from human faeces.</title>
        <authorList>
            <person name="Shkoporov A.N."/>
            <person name="Chaplin A.V."/>
            <person name="Motuzova O.V."/>
            <person name="Kafarskaia L.I."/>
            <person name="Khokhlova E.V."/>
            <person name="Efimov B.A."/>
        </authorList>
    </citation>
    <scope>NUCLEOTIDE SEQUENCE [LARGE SCALE GENOMIC DNA]</scope>
    <source>
        <strain evidence="2 3">627</strain>
    </source>
</reference>
<dbReference type="Proteomes" id="UP000030889">
    <property type="component" value="Unassembled WGS sequence"/>
</dbReference>
<dbReference type="RefSeq" id="WP_035471397.1">
    <property type="nucleotide sequence ID" value="NZ_JRGF01000001.1"/>
</dbReference>
<organism evidence="2 3">
    <name type="scientific">Alistipes inops</name>
    <dbReference type="NCBI Taxonomy" id="1501391"/>
    <lineage>
        <taxon>Bacteria</taxon>
        <taxon>Pseudomonadati</taxon>
        <taxon>Bacteroidota</taxon>
        <taxon>Bacteroidia</taxon>
        <taxon>Bacteroidales</taxon>
        <taxon>Rikenellaceae</taxon>
        <taxon>Alistipes</taxon>
    </lineage>
</organism>
<evidence type="ECO:0000313" key="3">
    <source>
        <dbReference type="Proteomes" id="UP000030889"/>
    </source>
</evidence>